<evidence type="ECO:0000313" key="16">
    <source>
        <dbReference type="EMBL" id="QKI88812.1"/>
    </source>
</evidence>
<dbReference type="GO" id="GO:0000049">
    <property type="term" value="F:tRNA binding"/>
    <property type="evidence" value="ECO:0007669"/>
    <property type="project" value="UniProtKB-KW"/>
</dbReference>
<dbReference type="GO" id="GO:0004829">
    <property type="term" value="F:threonine-tRNA ligase activity"/>
    <property type="evidence" value="ECO:0007669"/>
    <property type="project" value="UniProtKB-UniRule"/>
</dbReference>
<evidence type="ECO:0000256" key="12">
    <source>
        <dbReference type="ARBA" id="ARBA00049515"/>
    </source>
</evidence>
<dbReference type="FunFam" id="3.40.50.800:FF:000001">
    <property type="entry name" value="Threonine--tRNA ligase"/>
    <property type="match status" value="1"/>
</dbReference>
<dbReference type="InterPro" id="IPR012675">
    <property type="entry name" value="Beta-grasp_dom_sf"/>
</dbReference>
<dbReference type="CDD" id="cd00860">
    <property type="entry name" value="ThrRS_anticodon"/>
    <property type="match status" value="1"/>
</dbReference>
<feature type="domain" description="TGS" evidence="15">
    <location>
        <begin position="1"/>
        <end position="61"/>
    </location>
</feature>
<evidence type="ECO:0000256" key="4">
    <source>
        <dbReference type="ARBA" id="ARBA00022598"/>
    </source>
</evidence>
<dbReference type="FunFam" id="3.30.930.10:FF:000002">
    <property type="entry name" value="Threonine--tRNA ligase"/>
    <property type="match status" value="1"/>
</dbReference>
<dbReference type="GO" id="GO:0005829">
    <property type="term" value="C:cytosol"/>
    <property type="evidence" value="ECO:0007669"/>
    <property type="project" value="TreeGrafter"/>
</dbReference>
<evidence type="ECO:0000256" key="6">
    <source>
        <dbReference type="ARBA" id="ARBA00022741"/>
    </source>
</evidence>
<dbReference type="FunFam" id="3.30.54.20:FF:000002">
    <property type="entry name" value="Threonine--tRNA ligase"/>
    <property type="match status" value="1"/>
</dbReference>
<evidence type="ECO:0000256" key="7">
    <source>
        <dbReference type="ARBA" id="ARBA00022833"/>
    </source>
</evidence>
<dbReference type="EC" id="6.1.1.3" evidence="13"/>
<dbReference type="InterPro" id="IPR036621">
    <property type="entry name" value="Anticodon-bd_dom_sf"/>
</dbReference>
<evidence type="ECO:0000256" key="13">
    <source>
        <dbReference type="HAMAP-Rule" id="MF_00184"/>
    </source>
</evidence>
<dbReference type="FunFam" id="3.10.20.30:FF:000005">
    <property type="entry name" value="Threonine--tRNA ligase"/>
    <property type="match status" value="1"/>
</dbReference>
<evidence type="ECO:0000256" key="1">
    <source>
        <dbReference type="ARBA" id="ARBA00008226"/>
    </source>
</evidence>
<dbReference type="Gene3D" id="3.40.50.800">
    <property type="entry name" value="Anticodon-binding domain"/>
    <property type="match status" value="1"/>
</dbReference>
<dbReference type="PRINTS" id="PR01047">
    <property type="entry name" value="TRNASYNTHTHR"/>
</dbReference>
<dbReference type="SMART" id="SM00863">
    <property type="entry name" value="tRNA_SAD"/>
    <property type="match status" value="1"/>
</dbReference>
<comment type="similarity">
    <text evidence="1 13">Belongs to the class-II aminoacyl-tRNA synthetase family.</text>
</comment>
<evidence type="ECO:0000313" key="17">
    <source>
        <dbReference type="Proteomes" id="UP000504724"/>
    </source>
</evidence>
<dbReference type="PANTHER" id="PTHR11451">
    <property type="entry name" value="THREONINE-TRNA LIGASE"/>
    <property type="match status" value="1"/>
</dbReference>
<dbReference type="CDD" id="cd00771">
    <property type="entry name" value="ThrRS_core"/>
    <property type="match status" value="1"/>
</dbReference>
<gene>
    <name evidence="13 16" type="primary">thrS</name>
    <name evidence="16" type="ORF">HQN79_04135</name>
</gene>
<dbReference type="GO" id="GO:0046872">
    <property type="term" value="F:metal ion binding"/>
    <property type="evidence" value="ECO:0007669"/>
    <property type="project" value="UniProtKB-KW"/>
</dbReference>
<evidence type="ECO:0000256" key="10">
    <source>
        <dbReference type="ARBA" id="ARBA00022917"/>
    </source>
</evidence>
<dbReference type="InterPro" id="IPR012947">
    <property type="entry name" value="tRNA_SAD"/>
</dbReference>
<feature type="binding site" evidence="13">
    <location>
        <position position="384"/>
    </location>
    <ligand>
        <name>Zn(2+)</name>
        <dbReference type="ChEBI" id="CHEBI:29105"/>
        <note>catalytic</note>
    </ligand>
</feature>
<accession>A0A7D4NQF1</accession>
<dbReference type="Proteomes" id="UP000504724">
    <property type="component" value="Chromosome"/>
</dbReference>
<dbReference type="PANTHER" id="PTHR11451:SF44">
    <property type="entry name" value="THREONINE--TRNA LIGASE, CHLOROPLASTIC_MITOCHONDRIAL 2"/>
    <property type="match status" value="1"/>
</dbReference>
<dbReference type="Pfam" id="PF03129">
    <property type="entry name" value="HGTP_anticodon"/>
    <property type="match status" value="1"/>
</dbReference>
<dbReference type="InterPro" id="IPR006195">
    <property type="entry name" value="aa-tRNA-synth_II"/>
</dbReference>
<dbReference type="PROSITE" id="PS51880">
    <property type="entry name" value="TGS"/>
    <property type="match status" value="1"/>
</dbReference>
<keyword evidence="10 13" id="KW-0648">Protein biosynthesis</keyword>
<dbReference type="PROSITE" id="PS50862">
    <property type="entry name" value="AA_TRNA_LIGASE_II"/>
    <property type="match status" value="1"/>
</dbReference>
<dbReference type="EMBL" id="CP054020">
    <property type="protein sequence ID" value="QKI88812.1"/>
    <property type="molecule type" value="Genomic_DNA"/>
</dbReference>
<evidence type="ECO:0000256" key="9">
    <source>
        <dbReference type="ARBA" id="ARBA00022884"/>
    </source>
</evidence>
<dbReference type="InterPro" id="IPR002320">
    <property type="entry name" value="Thr-tRNA-ligase_IIa"/>
</dbReference>
<dbReference type="CDD" id="cd01667">
    <property type="entry name" value="TGS_ThrRS"/>
    <property type="match status" value="1"/>
</dbReference>
<dbReference type="Gene3D" id="3.10.20.30">
    <property type="match status" value="1"/>
</dbReference>
<dbReference type="AlphaFoldDB" id="A0A7D4NQF1"/>
<evidence type="ECO:0000256" key="2">
    <source>
        <dbReference type="ARBA" id="ARBA00022490"/>
    </source>
</evidence>
<comment type="catalytic activity">
    <reaction evidence="12 13">
        <text>tRNA(Thr) + L-threonine + ATP = L-threonyl-tRNA(Thr) + AMP + diphosphate + H(+)</text>
        <dbReference type="Rhea" id="RHEA:24624"/>
        <dbReference type="Rhea" id="RHEA-COMP:9670"/>
        <dbReference type="Rhea" id="RHEA-COMP:9704"/>
        <dbReference type="ChEBI" id="CHEBI:15378"/>
        <dbReference type="ChEBI" id="CHEBI:30616"/>
        <dbReference type="ChEBI" id="CHEBI:33019"/>
        <dbReference type="ChEBI" id="CHEBI:57926"/>
        <dbReference type="ChEBI" id="CHEBI:78442"/>
        <dbReference type="ChEBI" id="CHEBI:78534"/>
        <dbReference type="ChEBI" id="CHEBI:456215"/>
        <dbReference type="EC" id="6.1.1.3"/>
    </reaction>
</comment>
<keyword evidence="8 13" id="KW-0067">ATP-binding</keyword>
<feature type="binding site" evidence="13">
    <location>
        <position position="512"/>
    </location>
    <ligand>
        <name>Zn(2+)</name>
        <dbReference type="ChEBI" id="CHEBI:29105"/>
        <note>catalytic</note>
    </ligand>
</feature>
<feature type="binding site" evidence="13">
    <location>
        <position position="333"/>
    </location>
    <ligand>
        <name>Zn(2+)</name>
        <dbReference type="ChEBI" id="CHEBI:29105"/>
        <note>catalytic</note>
    </ligand>
</feature>
<sequence>MPIITLPDGSKKEFDQAVSVMQVAESIGAGLAKATVAGRVNGKLKDASDLITEDATLEIVTMKDEDGIHIMRHSCAHLLGHALKQLYPDVKMAIGPVIDNGFYYDIDMEYKITPEDLKKIEKRMQELAKTKYPVIKKMLPRDEAVKTFEERGEDYKLELIRDLPDETQFGFYFHEEYVDMCVGPHVPNMSFTKAFKLTHVAGAYWRGNSDNKMLQRIYGVAFANKDDLKAYLKMMEEAEKRDHRKLGKMLDLFHVDEVAPGMAFWHPKGTTLYRVVEEYMRSQLVANDYDEIRTPFIMDRSLWEKSGHWDKFKENMFTTATDNRDYAVKPMNCPGHIQVYNQHLRSYRDLPARIAEFGTVHRNEPSGTLHGLMRVRSFTQDDAHIFCTPEQIKAEVQGCIDLVYETYNDFGFDNIAVKFSTRPEMRVGSDDVWDLAEAALEETLKDAGLEYALQPGEGAFYGPKIEFQLKDCIGRVWQCGTIQLDFSMTQEERLNAVYVDSDNEKKHPVMIHRAILGSLERFVGILVEHYEGKFPTWLAPTQAVIASISEVHNEYVTDFAKKLKKHGFRVETDLRNEKVGFKIREHTMQRVPYILVVGDQEMEQGTINVRARGGNNLGSFDMDQMVKLLQDDVANLGRVVESPDVQNN</sequence>
<keyword evidence="7 13" id="KW-0862">Zinc</keyword>
<organism evidence="16 17">
    <name type="scientific">Thiomicrorhabdus xiamenensis</name>
    <dbReference type="NCBI Taxonomy" id="2739063"/>
    <lineage>
        <taxon>Bacteria</taxon>
        <taxon>Pseudomonadati</taxon>
        <taxon>Pseudomonadota</taxon>
        <taxon>Gammaproteobacteria</taxon>
        <taxon>Thiotrichales</taxon>
        <taxon>Piscirickettsiaceae</taxon>
        <taxon>Thiomicrorhabdus</taxon>
    </lineage>
</organism>
<dbReference type="RefSeq" id="WP_173284425.1">
    <property type="nucleotide sequence ID" value="NZ_CP054020.1"/>
</dbReference>
<evidence type="ECO:0000259" key="15">
    <source>
        <dbReference type="PROSITE" id="PS51880"/>
    </source>
</evidence>
<comment type="cofactor">
    <cofactor evidence="13">
        <name>Zn(2+)</name>
        <dbReference type="ChEBI" id="CHEBI:29105"/>
    </cofactor>
    <text evidence="13">Binds 1 zinc ion per subunit.</text>
</comment>
<reference evidence="16 17" key="1">
    <citation type="submission" date="2020-05" db="EMBL/GenBank/DDBJ databases">
        <title>Thiomicrorhabdus sediminis sp.nov. and Thiomicrorhabdus xiamenensis sp.nov., novel sulfur-oxidizing bacteria isolated from coastal sediment.</title>
        <authorList>
            <person name="Liu X."/>
        </authorList>
    </citation>
    <scope>NUCLEOTIDE SEQUENCE [LARGE SCALE GENOMIC DNA]</scope>
    <source>
        <strain evidence="16 17">G2</strain>
    </source>
</reference>
<dbReference type="Pfam" id="PF07973">
    <property type="entry name" value="tRNA_SAD"/>
    <property type="match status" value="1"/>
</dbReference>
<keyword evidence="6 13" id="KW-0547">Nucleotide-binding</keyword>
<dbReference type="GO" id="GO:0006435">
    <property type="term" value="P:threonyl-tRNA aminoacylation"/>
    <property type="evidence" value="ECO:0007669"/>
    <property type="project" value="UniProtKB-UniRule"/>
</dbReference>
<dbReference type="Gene3D" id="3.30.980.10">
    <property type="entry name" value="Threonyl-trna Synthetase, Chain A, domain 2"/>
    <property type="match status" value="1"/>
</dbReference>
<dbReference type="InterPro" id="IPR004154">
    <property type="entry name" value="Anticodon-bd"/>
</dbReference>
<protein>
    <recommendedName>
        <fullName evidence="13">Threonine--tRNA ligase</fullName>
        <ecNumber evidence="13">6.1.1.3</ecNumber>
    </recommendedName>
    <alternativeName>
        <fullName evidence="13">Threonyl-tRNA synthetase</fullName>
        <shortName evidence="13">ThrRS</shortName>
    </alternativeName>
</protein>
<dbReference type="FunFam" id="3.30.980.10:FF:000005">
    <property type="entry name" value="Threonyl-tRNA synthetase, mitochondrial"/>
    <property type="match status" value="1"/>
</dbReference>
<dbReference type="SUPFAM" id="SSF52954">
    <property type="entry name" value="Class II aaRS ABD-related"/>
    <property type="match status" value="1"/>
</dbReference>
<dbReference type="InterPro" id="IPR045864">
    <property type="entry name" value="aa-tRNA-synth_II/BPL/LPL"/>
</dbReference>
<keyword evidence="9 13" id="KW-0694">RNA-binding</keyword>
<dbReference type="Gene3D" id="3.30.54.20">
    <property type="match status" value="1"/>
</dbReference>
<evidence type="ECO:0000259" key="14">
    <source>
        <dbReference type="PROSITE" id="PS50862"/>
    </source>
</evidence>
<evidence type="ECO:0000256" key="3">
    <source>
        <dbReference type="ARBA" id="ARBA00022555"/>
    </source>
</evidence>
<keyword evidence="4 13" id="KW-0436">Ligase</keyword>
<dbReference type="InterPro" id="IPR004095">
    <property type="entry name" value="TGS"/>
</dbReference>
<dbReference type="GO" id="GO:0005524">
    <property type="term" value="F:ATP binding"/>
    <property type="evidence" value="ECO:0007669"/>
    <property type="project" value="UniProtKB-UniRule"/>
</dbReference>
<keyword evidence="5 13" id="KW-0479">Metal-binding</keyword>
<dbReference type="InterPro" id="IPR047246">
    <property type="entry name" value="ThrRS_anticodon"/>
</dbReference>
<dbReference type="KEGG" id="txa:HQN79_04135"/>
<dbReference type="SUPFAM" id="SSF55186">
    <property type="entry name" value="ThrRS/AlaRS common domain"/>
    <property type="match status" value="1"/>
</dbReference>
<dbReference type="InterPro" id="IPR033728">
    <property type="entry name" value="ThrRS_core"/>
</dbReference>
<name>A0A7D4NQF1_9GAMM</name>
<keyword evidence="11 13" id="KW-0030">Aminoacyl-tRNA synthetase</keyword>
<comment type="subcellular location">
    <subcellularLocation>
        <location evidence="13">Cytoplasm</location>
    </subcellularLocation>
</comment>
<evidence type="ECO:0000256" key="5">
    <source>
        <dbReference type="ARBA" id="ARBA00022723"/>
    </source>
</evidence>
<evidence type="ECO:0000256" key="8">
    <source>
        <dbReference type="ARBA" id="ARBA00022840"/>
    </source>
</evidence>
<proteinExistence type="inferred from homology"/>
<feature type="domain" description="Aminoacyl-transfer RNA synthetases class-II family profile" evidence="14">
    <location>
        <begin position="227"/>
        <end position="535"/>
    </location>
</feature>
<evidence type="ECO:0000256" key="11">
    <source>
        <dbReference type="ARBA" id="ARBA00023146"/>
    </source>
</evidence>
<dbReference type="InterPro" id="IPR012676">
    <property type="entry name" value="TGS-like"/>
</dbReference>
<comment type="caution">
    <text evidence="13">Lacks conserved residue(s) required for the propagation of feature annotation.</text>
</comment>
<dbReference type="NCBIfam" id="TIGR00418">
    <property type="entry name" value="thrS"/>
    <property type="match status" value="1"/>
</dbReference>
<dbReference type="SUPFAM" id="SSF81271">
    <property type="entry name" value="TGS-like"/>
    <property type="match status" value="1"/>
</dbReference>
<keyword evidence="2 13" id="KW-0963">Cytoplasm</keyword>
<dbReference type="Pfam" id="PF00587">
    <property type="entry name" value="tRNA-synt_2b"/>
    <property type="match status" value="1"/>
</dbReference>
<dbReference type="InterPro" id="IPR018163">
    <property type="entry name" value="Thr/Ala-tRNA-synth_IIc_edit"/>
</dbReference>
<keyword evidence="3 13" id="KW-0820">tRNA-binding</keyword>
<dbReference type="InterPro" id="IPR002314">
    <property type="entry name" value="aa-tRNA-synt_IIb"/>
</dbReference>
<keyword evidence="17" id="KW-1185">Reference proteome</keyword>
<dbReference type="SUPFAM" id="SSF55681">
    <property type="entry name" value="Class II aaRS and biotin synthetases"/>
    <property type="match status" value="1"/>
</dbReference>
<dbReference type="HAMAP" id="MF_00184">
    <property type="entry name" value="Thr_tRNA_synth"/>
    <property type="match status" value="1"/>
</dbReference>
<dbReference type="Pfam" id="PF02824">
    <property type="entry name" value="TGS"/>
    <property type="match status" value="1"/>
</dbReference>
<dbReference type="Gene3D" id="3.30.930.10">
    <property type="entry name" value="Bira Bifunctional Protein, Domain 2"/>
    <property type="match status" value="1"/>
</dbReference>
<comment type="subunit">
    <text evidence="13">Homodimer.</text>
</comment>